<reference evidence="1" key="2">
    <citation type="submission" date="2020-08" db="EMBL/GenBank/DDBJ databases">
        <authorList>
            <person name="Lai Q."/>
        </authorList>
    </citation>
    <scope>NUCLEOTIDE SEQUENCE</scope>
    <source>
        <strain evidence="1">S27-2</strain>
    </source>
</reference>
<evidence type="ECO:0000313" key="1">
    <source>
        <dbReference type="EMBL" id="MBC3766191.1"/>
    </source>
</evidence>
<dbReference type="RefSeq" id="WP_186506661.1">
    <property type="nucleotide sequence ID" value="NZ_JACNEP010000006.1"/>
</dbReference>
<accession>A0A8J6M4P5</accession>
<dbReference type="EMBL" id="JACNEP010000006">
    <property type="protein sequence ID" value="MBC3766191.1"/>
    <property type="molecule type" value="Genomic_DNA"/>
</dbReference>
<proteinExistence type="predicted"/>
<name>A0A8J6M4P5_9ALTE</name>
<dbReference type="AlphaFoldDB" id="A0A8J6M4P5"/>
<comment type="caution">
    <text evidence="1">The sequence shown here is derived from an EMBL/GenBank/DDBJ whole genome shotgun (WGS) entry which is preliminary data.</text>
</comment>
<organism evidence="1 2">
    <name type="scientific">Neptunicella marina</name>
    <dbReference type="NCBI Taxonomy" id="2125989"/>
    <lineage>
        <taxon>Bacteria</taxon>
        <taxon>Pseudomonadati</taxon>
        <taxon>Pseudomonadota</taxon>
        <taxon>Gammaproteobacteria</taxon>
        <taxon>Alteromonadales</taxon>
        <taxon>Alteromonadaceae</taxon>
        <taxon>Neptunicella</taxon>
    </lineage>
</organism>
<evidence type="ECO:0000313" key="2">
    <source>
        <dbReference type="Proteomes" id="UP000601768"/>
    </source>
</evidence>
<dbReference type="Proteomes" id="UP000601768">
    <property type="component" value="Unassembled WGS sequence"/>
</dbReference>
<sequence length="170" mass="19831">MQARTSEQEKLELEHQAAKLFMRAYEKTTGTPIRHLWHNKPSKPDASCLLDGKKLDLEIAHLYGSEKEAMKILGRELSRATREALRELECSCTPDKRLLTALNRILLNKSKKHYHTKRVWLVLRNAHPAWDAGQIMAQREFIEIPITHPFEQIWIVADWRAKSGILRLYP</sequence>
<protein>
    <submittedName>
        <fullName evidence="1">Uncharacterized protein</fullName>
    </submittedName>
</protein>
<gene>
    <name evidence="1" type="ORF">H8B19_09890</name>
</gene>
<keyword evidence="2" id="KW-1185">Reference proteome</keyword>
<reference evidence="1" key="1">
    <citation type="journal article" date="2018" name="Int. J. Syst. Evol. Microbiol.">
        <title>Neptunicella marina gen. nov., sp. nov., isolated from surface seawater.</title>
        <authorList>
            <person name="Liu X."/>
            <person name="Lai Q."/>
            <person name="Du Y."/>
            <person name="Zhang X."/>
            <person name="Liu Z."/>
            <person name="Sun F."/>
            <person name="Shao Z."/>
        </authorList>
    </citation>
    <scope>NUCLEOTIDE SEQUENCE</scope>
    <source>
        <strain evidence="1">S27-2</strain>
    </source>
</reference>